<feature type="transmembrane region" description="Helical" evidence="7">
    <location>
        <begin position="152"/>
        <end position="173"/>
    </location>
</feature>
<feature type="transmembrane region" description="Helical" evidence="7">
    <location>
        <begin position="21"/>
        <end position="38"/>
    </location>
</feature>
<feature type="transmembrane region" description="Helical" evidence="7">
    <location>
        <begin position="268"/>
        <end position="287"/>
    </location>
</feature>
<dbReference type="GO" id="GO:0005886">
    <property type="term" value="C:plasma membrane"/>
    <property type="evidence" value="ECO:0007669"/>
    <property type="project" value="UniProtKB-SubCell"/>
</dbReference>
<keyword evidence="3" id="KW-1003">Cell membrane</keyword>
<dbReference type="PROSITE" id="PS50850">
    <property type="entry name" value="MFS"/>
    <property type="match status" value="1"/>
</dbReference>
<dbReference type="InterPro" id="IPR036259">
    <property type="entry name" value="MFS_trans_sf"/>
</dbReference>
<feature type="transmembrane region" description="Helical" evidence="7">
    <location>
        <begin position="58"/>
        <end position="76"/>
    </location>
</feature>
<feature type="transmembrane region" description="Helical" evidence="7">
    <location>
        <begin position="231"/>
        <end position="256"/>
    </location>
</feature>
<dbReference type="Gene3D" id="1.20.1250.20">
    <property type="entry name" value="MFS general substrate transporter like domains"/>
    <property type="match status" value="1"/>
</dbReference>
<evidence type="ECO:0000259" key="8">
    <source>
        <dbReference type="PROSITE" id="PS50850"/>
    </source>
</evidence>
<dbReference type="AlphaFoldDB" id="A0A6J6B6F4"/>
<dbReference type="GO" id="GO:0022857">
    <property type="term" value="F:transmembrane transporter activity"/>
    <property type="evidence" value="ECO:0007669"/>
    <property type="project" value="InterPro"/>
</dbReference>
<evidence type="ECO:0000256" key="2">
    <source>
        <dbReference type="ARBA" id="ARBA00022448"/>
    </source>
</evidence>
<proteinExistence type="predicted"/>
<dbReference type="InterPro" id="IPR020846">
    <property type="entry name" value="MFS_dom"/>
</dbReference>
<comment type="subcellular location">
    <subcellularLocation>
        <location evidence="1">Cell membrane</location>
        <topology evidence="1">Multi-pass membrane protein</topology>
    </subcellularLocation>
</comment>
<dbReference type="Pfam" id="PF05977">
    <property type="entry name" value="MFS_3"/>
    <property type="match status" value="1"/>
</dbReference>
<protein>
    <submittedName>
        <fullName evidence="9">Unannotated protein</fullName>
    </submittedName>
</protein>
<sequence length="424" mass="45095">MNTPKTNYEVKMTARQVFQTPAVKSFIIANSALYIGLMLQAATLGKHIYDITGRELDIGWLGLAEFLPIALLVFVTGSVADRYNRRRVAVTAMLGELACAVALVVYSLTNPTSVFPIFIIAVFYGTSRAFVTPAMRSIGPMIAPENGLPQMVAMYSTVWTSAMIVGPAMSGFLYAAAPWIAYATSAGLIGLGIILVSRIKLKIISDQPAKTEKPTLHSAMEGLRFIKRTPILLAAISLDLFAVLFGGAIALLPVIAKDQLLVGDVAYGWLRAAAGIGAASTAALLAFKPIRRHVGRAMLIAVGVFGAGTIVLGLTHNYWVAFFAVMILSAGDMISVFVRGAIVPLVTPDDKRGRVAAVENVFIGATNELGAFESGAMSQAVGVPATVIGGGIATLGIVGIFWYKFKQLRNIDTFDELSTEKSTD</sequence>
<evidence type="ECO:0000256" key="1">
    <source>
        <dbReference type="ARBA" id="ARBA00004651"/>
    </source>
</evidence>
<evidence type="ECO:0000256" key="3">
    <source>
        <dbReference type="ARBA" id="ARBA00022475"/>
    </source>
</evidence>
<keyword evidence="6 7" id="KW-0472">Membrane</keyword>
<gene>
    <name evidence="9" type="ORF">UFOPK1353_00543</name>
</gene>
<evidence type="ECO:0000256" key="5">
    <source>
        <dbReference type="ARBA" id="ARBA00022989"/>
    </source>
</evidence>
<feature type="domain" description="Major facilitator superfamily (MFS) profile" evidence="8">
    <location>
        <begin position="17"/>
        <end position="408"/>
    </location>
</feature>
<feature type="transmembrane region" description="Helical" evidence="7">
    <location>
        <begin position="179"/>
        <end position="197"/>
    </location>
</feature>
<evidence type="ECO:0000256" key="6">
    <source>
        <dbReference type="ARBA" id="ARBA00023136"/>
    </source>
</evidence>
<feature type="transmembrane region" description="Helical" evidence="7">
    <location>
        <begin position="381"/>
        <end position="403"/>
    </location>
</feature>
<dbReference type="SUPFAM" id="SSF103473">
    <property type="entry name" value="MFS general substrate transporter"/>
    <property type="match status" value="1"/>
</dbReference>
<feature type="transmembrane region" description="Helical" evidence="7">
    <location>
        <begin position="88"/>
        <end position="108"/>
    </location>
</feature>
<evidence type="ECO:0000256" key="7">
    <source>
        <dbReference type="SAM" id="Phobius"/>
    </source>
</evidence>
<feature type="transmembrane region" description="Helical" evidence="7">
    <location>
        <begin position="114"/>
        <end position="131"/>
    </location>
</feature>
<feature type="transmembrane region" description="Helical" evidence="7">
    <location>
        <begin position="294"/>
        <end position="312"/>
    </location>
</feature>
<reference evidence="9" key="1">
    <citation type="submission" date="2020-05" db="EMBL/GenBank/DDBJ databases">
        <authorList>
            <person name="Chiriac C."/>
            <person name="Salcher M."/>
            <person name="Ghai R."/>
            <person name="Kavagutti S V."/>
        </authorList>
    </citation>
    <scope>NUCLEOTIDE SEQUENCE</scope>
</reference>
<evidence type="ECO:0000256" key="4">
    <source>
        <dbReference type="ARBA" id="ARBA00022692"/>
    </source>
</evidence>
<dbReference type="PANTHER" id="PTHR23513:SF9">
    <property type="entry name" value="ENTEROBACTIN EXPORTER ENTS"/>
    <property type="match status" value="1"/>
</dbReference>
<name>A0A6J6B6F4_9ZZZZ</name>
<keyword evidence="5 7" id="KW-1133">Transmembrane helix</keyword>
<keyword evidence="4 7" id="KW-0812">Transmembrane</keyword>
<dbReference type="PANTHER" id="PTHR23513">
    <property type="entry name" value="INTEGRAL MEMBRANE EFFLUX PROTEIN-RELATED"/>
    <property type="match status" value="1"/>
</dbReference>
<accession>A0A6J6B6F4</accession>
<dbReference type="EMBL" id="CAEZSE010000069">
    <property type="protein sequence ID" value="CAB4534274.1"/>
    <property type="molecule type" value="Genomic_DNA"/>
</dbReference>
<evidence type="ECO:0000313" key="9">
    <source>
        <dbReference type="EMBL" id="CAB4534274.1"/>
    </source>
</evidence>
<keyword evidence="2" id="KW-0813">Transport</keyword>
<organism evidence="9">
    <name type="scientific">freshwater metagenome</name>
    <dbReference type="NCBI Taxonomy" id="449393"/>
    <lineage>
        <taxon>unclassified sequences</taxon>
        <taxon>metagenomes</taxon>
        <taxon>ecological metagenomes</taxon>
    </lineage>
</organism>
<dbReference type="InterPro" id="IPR010290">
    <property type="entry name" value="TM_effector"/>
</dbReference>
<dbReference type="CDD" id="cd06173">
    <property type="entry name" value="MFS_MefA_like"/>
    <property type="match status" value="1"/>
</dbReference>